<name>A0A251R5L6_PRUPE</name>
<sequence>MLILKFLVIPFKHSQTNLSLKTRSLLLLMFSKFGSTLSSKECSLLAQEQIDWDTHNNTSASQKEELGLMYLP</sequence>
<dbReference type="Gramene" id="ONI31334">
    <property type="protein sequence ID" value="ONI31334"/>
    <property type="gene ID" value="PRUPE_1G307000"/>
</dbReference>
<dbReference type="EMBL" id="CM007651">
    <property type="protein sequence ID" value="ONI31334.1"/>
    <property type="molecule type" value="Genomic_DNA"/>
</dbReference>
<protein>
    <submittedName>
        <fullName evidence="1">Uncharacterized protein</fullName>
    </submittedName>
</protein>
<evidence type="ECO:0000313" key="1">
    <source>
        <dbReference type="EMBL" id="ONI31334.1"/>
    </source>
</evidence>
<proteinExistence type="predicted"/>
<organism evidence="1 2">
    <name type="scientific">Prunus persica</name>
    <name type="common">Peach</name>
    <name type="synonym">Amygdalus persica</name>
    <dbReference type="NCBI Taxonomy" id="3760"/>
    <lineage>
        <taxon>Eukaryota</taxon>
        <taxon>Viridiplantae</taxon>
        <taxon>Streptophyta</taxon>
        <taxon>Embryophyta</taxon>
        <taxon>Tracheophyta</taxon>
        <taxon>Spermatophyta</taxon>
        <taxon>Magnoliopsida</taxon>
        <taxon>eudicotyledons</taxon>
        <taxon>Gunneridae</taxon>
        <taxon>Pentapetalae</taxon>
        <taxon>rosids</taxon>
        <taxon>fabids</taxon>
        <taxon>Rosales</taxon>
        <taxon>Rosaceae</taxon>
        <taxon>Amygdaloideae</taxon>
        <taxon>Amygdaleae</taxon>
        <taxon>Prunus</taxon>
    </lineage>
</organism>
<reference evidence="1 2" key="1">
    <citation type="journal article" date="2013" name="Nat. Genet.">
        <title>The high-quality draft genome of peach (Prunus persica) identifies unique patterns of genetic diversity, domestication and genome evolution.</title>
        <authorList>
            <consortium name="International Peach Genome Initiative"/>
            <person name="Verde I."/>
            <person name="Abbott A.G."/>
            <person name="Scalabrin S."/>
            <person name="Jung S."/>
            <person name="Shu S."/>
            <person name="Marroni F."/>
            <person name="Zhebentyayeva T."/>
            <person name="Dettori M.T."/>
            <person name="Grimwood J."/>
            <person name="Cattonaro F."/>
            <person name="Zuccolo A."/>
            <person name="Rossini L."/>
            <person name="Jenkins J."/>
            <person name="Vendramin E."/>
            <person name="Meisel L.A."/>
            <person name="Decroocq V."/>
            <person name="Sosinski B."/>
            <person name="Prochnik S."/>
            <person name="Mitros T."/>
            <person name="Policriti A."/>
            <person name="Cipriani G."/>
            <person name="Dondini L."/>
            <person name="Ficklin S."/>
            <person name="Goodstein D.M."/>
            <person name="Xuan P."/>
            <person name="Del Fabbro C."/>
            <person name="Aramini V."/>
            <person name="Copetti D."/>
            <person name="Gonzalez S."/>
            <person name="Horner D.S."/>
            <person name="Falchi R."/>
            <person name="Lucas S."/>
            <person name="Mica E."/>
            <person name="Maldonado J."/>
            <person name="Lazzari B."/>
            <person name="Bielenberg D."/>
            <person name="Pirona R."/>
            <person name="Miculan M."/>
            <person name="Barakat A."/>
            <person name="Testolin R."/>
            <person name="Stella A."/>
            <person name="Tartarini S."/>
            <person name="Tonutti P."/>
            <person name="Arus P."/>
            <person name="Orellana A."/>
            <person name="Wells C."/>
            <person name="Main D."/>
            <person name="Vizzotto G."/>
            <person name="Silva H."/>
            <person name="Salamini F."/>
            <person name="Schmutz J."/>
            <person name="Morgante M."/>
            <person name="Rokhsar D.S."/>
        </authorList>
    </citation>
    <scope>NUCLEOTIDE SEQUENCE [LARGE SCALE GENOMIC DNA]</scope>
    <source>
        <strain evidence="2">cv. Nemared</strain>
    </source>
</reference>
<keyword evidence="2" id="KW-1185">Reference proteome</keyword>
<evidence type="ECO:0000313" key="2">
    <source>
        <dbReference type="Proteomes" id="UP000006882"/>
    </source>
</evidence>
<accession>A0A251R5L6</accession>
<gene>
    <name evidence="1" type="ORF">PRUPE_1G307000</name>
</gene>
<dbReference type="Proteomes" id="UP000006882">
    <property type="component" value="Chromosome G1"/>
</dbReference>
<dbReference type="AlphaFoldDB" id="A0A251R5L6"/>